<evidence type="ECO:0000256" key="1">
    <source>
        <dbReference type="SAM" id="Phobius"/>
    </source>
</evidence>
<gene>
    <name evidence="2" type="ORF">GCM10007304_12790</name>
</gene>
<dbReference type="RefSeq" id="WP_229745802.1">
    <property type="nucleotide sequence ID" value="NZ_BMCU01000001.1"/>
</dbReference>
<dbReference type="Proteomes" id="UP000654257">
    <property type="component" value="Unassembled WGS sequence"/>
</dbReference>
<reference evidence="2" key="1">
    <citation type="journal article" date="2014" name="Int. J. Syst. Evol. Microbiol.">
        <title>Complete genome sequence of Corynebacterium casei LMG S-19264T (=DSM 44701T), isolated from a smear-ripened cheese.</title>
        <authorList>
            <consortium name="US DOE Joint Genome Institute (JGI-PGF)"/>
            <person name="Walter F."/>
            <person name="Albersmeier A."/>
            <person name="Kalinowski J."/>
            <person name="Ruckert C."/>
        </authorList>
    </citation>
    <scope>NUCLEOTIDE SEQUENCE</scope>
    <source>
        <strain evidence="2">CCM 7905</strain>
    </source>
</reference>
<accession>A0A917FTM3</accession>
<comment type="caution">
    <text evidence="2">The sequence shown here is derived from an EMBL/GenBank/DDBJ whole genome shotgun (WGS) entry which is preliminary data.</text>
</comment>
<evidence type="ECO:0000313" key="2">
    <source>
        <dbReference type="EMBL" id="GGG00306.1"/>
    </source>
</evidence>
<proteinExistence type="predicted"/>
<feature type="transmembrane region" description="Helical" evidence="1">
    <location>
        <begin position="20"/>
        <end position="41"/>
    </location>
</feature>
<protein>
    <submittedName>
        <fullName evidence="2">Uncharacterized protein</fullName>
    </submittedName>
</protein>
<dbReference type="AlphaFoldDB" id="A0A917FTM3"/>
<organism evidence="2 3">
    <name type="scientific">Rhodococcoides trifolii</name>
    <dbReference type="NCBI Taxonomy" id="908250"/>
    <lineage>
        <taxon>Bacteria</taxon>
        <taxon>Bacillati</taxon>
        <taxon>Actinomycetota</taxon>
        <taxon>Actinomycetes</taxon>
        <taxon>Mycobacteriales</taxon>
        <taxon>Nocardiaceae</taxon>
        <taxon>Rhodococcoides</taxon>
    </lineage>
</organism>
<reference evidence="2" key="2">
    <citation type="submission" date="2020-09" db="EMBL/GenBank/DDBJ databases">
        <authorList>
            <person name="Sun Q."/>
            <person name="Sedlacek I."/>
        </authorList>
    </citation>
    <scope>NUCLEOTIDE SEQUENCE</scope>
    <source>
        <strain evidence="2">CCM 7905</strain>
    </source>
</reference>
<feature type="transmembrane region" description="Helical" evidence="1">
    <location>
        <begin position="47"/>
        <end position="67"/>
    </location>
</feature>
<keyword evidence="1" id="KW-0812">Transmembrane</keyword>
<keyword evidence="1" id="KW-0472">Membrane</keyword>
<evidence type="ECO:0000313" key="3">
    <source>
        <dbReference type="Proteomes" id="UP000654257"/>
    </source>
</evidence>
<keyword evidence="3" id="KW-1185">Reference proteome</keyword>
<name>A0A917FTM3_9NOCA</name>
<sequence length="76" mass="8070">MDTSELHTVEKTTMQRVASWIALPMMLASLIALGLFLTAAAGGFEGWSLISGIAFVVLLVGGSTLAYRNRAVARTD</sequence>
<keyword evidence="1" id="KW-1133">Transmembrane helix</keyword>
<dbReference type="EMBL" id="BMCU01000001">
    <property type="protein sequence ID" value="GGG00306.1"/>
    <property type="molecule type" value="Genomic_DNA"/>
</dbReference>